<protein>
    <submittedName>
        <fullName evidence="2">Uncharacterized protein</fullName>
    </submittedName>
</protein>
<dbReference type="AlphaFoldDB" id="A0A4Z2FXL2"/>
<reference evidence="2 3" key="1">
    <citation type="submission" date="2019-03" db="EMBL/GenBank/DDBJ databases">
        <title>First draft genome of Liparis tanakae, snailfish: a comprehensive survey of snailfish specific genes.</title>
        <authorList>
            <person name="Kim W."/>
            <person name="Song I."/>
            <person name="Jeong J.-H."/>
            <person name="Kim D."/>
            <person name="Kim S."/>
            <person name="Ryu S."/>
            <person name="Song J.Y."/>
            <person name="Lee S.K."/>
        </authorList>
    </citation>
    <scope>NUCLEOTIDE SEQUENCE [LARGE SCALE GENOMIC DNA]</scope>
    <source>
        <tissue evidence="2">Muscle</tissue>
    </source>
</reference>
<organism evidence="2 3">
    <name type="scientific">Liparis tanakae</name>
    <name type="common">Tanaka's snailfish</name>
    <dbReference type="NCBI Taxonomy" id="230148"/>
    <lineage>
        <taxon>Eukaryota</taxon>
        <taxon>Metazoa</taxon>
        <taxon>Chordata</taxon>
        <taxon>Craniata</taxon>
        <taxon>Vertebrata</taxon>
        <taxon>Euteleostomi</taxon>
        <taxon>Actinopterygii</taxon>
        <taxon>Neopterygii</taxon>
        <taxon>Teleostei</taxon>
        <taxon>Neoteleostei</taxon>
        <taxon>Acanthomorphata</taxon>
        <taxon>Eupercaria</taxon>
        <taxon>Perciformes</taxon>
        <taxon>Cottioidei</taxon>
        <taxon>Cottales</taxon>
        <taxon>Liparidae</taxon>
        <taxon>Liparis</taxon>
    </lineage>
</organism>
<evidence type="ECO:0000313" key="3">
    <source>
        <dbReference type="Proteomes" id="UP000314294"/>
    </source>
</evidence>
<evidence type="ECO:0000256" key="1">
    <source>
        <dbReference type="SAM" id="MobiDB-lite"/>
    </source>
</evidence>
<keyword evidence="3" id="KW-1185">Reference proteome</keyword>
<sequence length="86" mass="9485">MEAMAFRSRRDVVKRHSDSNGFCRRPVHPANSSASRGLGRNKHYLSSQPRAAGDEPGHEAPNLILDPMSSDAQLCLQGIRKLVLSM</sequence>
<dbReference type="EMBL" id="SRLO01000812">
    <property type="protein sequence ID" value="TNN46038.1"/>
    <property type="molecule type" value="Genomic_DNA"/>
</dbReference>
<comment type="caution">
    <text evidence="2">The sequence shown here is derived from an EMBL/GenBank/DDBJ whole genome shotgun (WGS) entry which is preliminary data.</text>
</comment>
<gene>
    <name evidence="2" type="ORF">EYF80_043771</name>
</gene>
<dbReference type="Proteomes" id="UP000314294">
    <property type="component" value="Unassembled WGS sequence"/>
</dbReference>
<evidence type="ECO:0000313" key="2">
    <source>
        <dbReference type="EMBL" id="TNN46038.1"/>
    </source>
</evidence>
<proteinExistence type="predicted"/>
<name>A0A4Z2FXL2_9TELE</name>
<accession>A0A4Z2FXL2</accession>
<feature type="region of interest" description="Disordered" evidence="1">
    <location>
        <begin position="15"/>
        <end position="63"/>
    </location>
</feature>